<dbReference type="AlphaFoldDB" id="A0A067SUJ5"/>
<name>A0A067SUJ5_GALM3</name>
<evidence type="ECO:0000313" key="2">
    <source>
        <dbReference type="EMBL" id="KDR74605.1"/>
    </source>
</evidence>
<protein>
    <submittedName>
        <fullName evidence="2">Uncharacterized protein</fullName>
    </submittedName>
</protein>
<accession>A0A067SUJ5</accession>
<sequence length="285" mass="31769">MSGDGGVQVHASAEQLQRRRKRETKRSQQTEFLQNSPHFLFRQSLFFLGSHWPINPIEIEISHFPCHSRPTLCPASFFNSLLFYASSSVSATANTNLSSTQTLLPSPIHLAVYNIRSNIPLASTSGCGSSASMPSVFSIPPPLLRLHLHSKPTHALRLRSLLSLSNTTHRPSIVHKHTSLPALFDPTRPSLKPPQKYIYTCFLVHANLFLRHTKPSPLPALPMRDGARSRSLLAFPPRDIDNPPSSDLTTPSNRHPDNLITSPWRLRTDPLLSLSAFRIARCQSS</sequence>
<evidence type="ECO:0000313" key="3">
    <source>
        <dbReference type="Proteomes" id="UP000027222"/>
    </source>
</evidence>
<reference evidence="3" key="1">
    <citation type="journal article" date="2014" name="Proc. Natl. Acad. Sci. U.S.A.">
        <title>Extensive sampling of basidiomycete genomes demonstrates inadequacy of the white-rot/brown-rot paradigm for wood decay fungi.</title>
        <authorList>
            <person name="Riley R."/>
            <person name="Salamov A.A."/>
            <person name="Brown D.W."/>
            <person name="Nagy L.G."/>
            <person name="Floudas D."/>
            <person name="Held B.W."/>
            <person name="Levasseur A."/>
            <person name="Lombard V."/>
            <person name="Morin E."/>
            <person name="Otillar R."/>
            <person name="Lindquist E.A."/>
            <person name="Sun H."/>
            <person name="LaButti K.M."/>
            <person name="Schmutz J."/>
            <person name="Jabbour D."/>
            <person name="Luo H."/>
            <person name="Baker S.E."/>
            <person name="Pisabarro A.G."/>
            <person name="Walton J.D."/>
            <person name="Blanchette R.A."/>
            <person name="Henrissat B."/>
            <person name="Martin F."/>
            <person name="Cullen D."/>
            <person name="Hibbett D.S."/>
            <person name="Grigoriev I.V."/>
        </authorList>
    </citation>
    <scope>NUCLEOTIDE SEQUENCE [LARGE SCALE GENOMIC DNA]</scope>
    <source>
        <strain evidence="3">CBS 339.88</strain>
    </source>
</reference>
<feature type="compositionally biased region" description="Polar residues" evidence="1">
    <location>
        <begin position="243"/>
        <end position="253"/>
    </location>
</feature>
<dbReference type="EMBL" id="KL142382">
    <property type="protein sequence ID" value="KDR74605.1"/>
    <property type="molecule type" value="Genomic_DNA"/>
</dbReference>
<feature type="region of interest" description="Disordered" evidence="1">
    <location>
        <begin position="1"/>
        <end position="29"/>
    </location>
</feature>
<feature type="region of interest" description="Disordered" evidence="1">
    <location>
        <begin position="234"/>
        <end position="260"/>
    </location>
</feature>
<proteinExistence type="predicted"/>
<dbReference type="Proteomes" id="UP000027222">
    <property type="component" value="Unassembled WGS sequence"/>
</dbReference>
<dbReference type="HOGENOM" id="CLU_976736_0_0_1"/>
<gene>
    <name evidence="2" type="ORF">GALMADRAFT_140970</name>
</gene>
<evidence type="ECO:0000256" key="1">
    <source>
        <dbReference type="SAM" id="MobiDB-lite"/>
    </source>
</evidence>
<organism evidence="2 3">
    <name type="scientific">Galerina marginata (strain CBS 339.88)</name>
    <dbReference type="NCBI Taxonomy" id="685588"/>
    <lineage>
        <taxon>Eukaryota</taxon>
        <taxon>Fungi</taxon>
        <taxon>Dikarya</taxon>
        <taxon>Basidiomycota</taxon>
        <taxon>Agaricomycotina</taxon>
        <taxon>Agaricomycetes</taxon>
        <taxon>Agaricomycetidae</taxon>
        <taxon>Agaricales</taxon>
        <taxon>Agaricineae</taxon>
        <taxon>Strophariaceae</taxon>
        <taxon>Galerina</taxon>
    </lineage>
</organism>
<keyword evidence="3" id="KW-1185">Reference proteome</keyword>